<dbReference type="Gene3D" id="3.80.10.10">
    <property type="entry name" value="Ribonuclease Inhibitor"/>
    <property type="match status" value="1"/>
</dbReference>
<keyword evidence="2" id="KW-0732">Signal</keyword>
<comment type="subcellular location">
    <subcellularLocation>
        <location evidence="1">Cytoplasm</location>
        <location evidence="1">Cytoskeleton</location>
        <location evidence="1">Cilium axoneme</location>
    </subcellularLocation>
</comment>
<dbReference type="OrthoDB" id="550575at2759"/>
<name>A0A250XME4_9CHLO</name>
<evidence type="ECO:0000313" key="4">
    <source>
        <dbReference type="Proteomes" id="UP000232323"/>
    </source>
</evidence>
<dbReference type="Proteomes" id="UP000232323">
    <property type="component" value="Unassembled WGS sequence"/>
</dbReference>
<dbReference type="AlphaFoldDB" id="A0A250XME4"/>
<keyword evidence="4" id="KW-1185">Reference proteome</keyword>
<dbReference type="InterPro" id="IPR032675">
    <property type="entry name" value="LRR_dom_sf"/>
</dbReference>
<protein>
    <submittedName>
        <fullName evidence="3">Uncharacterized protein</fullName>
    </submittedName>
</protein>
<dbReference type="GO" id="GO:0005930">
    <property type="term" value="C:axoneme"/>
    <property type="evidence" value="ECO:0007669"/>
    <property type="project" value="UniProtKB-SubCell"/>
</dbReference>
<feature type="chain" id="PRO_5012580660" evidence="2">
    <location>
        <begin position="21"/>
        <end position="414"/>
    </location>
</feature>
<accession>A0A250XME4</accession>
<dbReference type="SUPFAM" id="SSF52047">
    <property type="entry name" value="RNI-like"/>
    <property type="match status" value="1"/>
</dbReference>
<comment type="caution">
    <text evidence="3">The sequence shown here is derived from an EMBL/GenBank/DDBJ whole genome shotgun (WGS) entry which is preliminary data.</text>
</comment>
<reference evidence="3 4" key="1">
    <citation type="submission" date="2017-08" db="EMBL/GenBank/DDBJ databases">
        <title>Acidophilic green algal genome provides insights into adaptation to an acidic environment.</title>
        <authorList>
            <person name="Hirooka S."/>
            <person name="Hirose Y."/>
            <person name="Kanesaki Y."/>
            <person name="Higuchi S."/>
            <person name="Fujiwara T."/>
            <person name="Onuma R."/>
            <person name="Era A."/>
            <person name="Ohbayashi R."/>
            <person name="Uzuka A."/>
            <person name="Nozaki H."/>
            <person name="Yoshikawa H."/>
            <person name="Miyagishima S.Y."/>
        </authorList>
    </citation>
    <scope>NUCLEOTIDE SEQUENCE [LARGE SCALE GENOMIC DNA]</scope>
    <source>
        <strain evidence="3 4">NIES-2499</strain>
    </source>
</reference>
<evidence type="ECO:0000256" key="1">
    <source>
        <dbReference type="ARBA" id="ARBA00004430"/>
    </source>
</evidence>
<organism evidence="3 4">
    <name type="scientific">Chlamydomonas eustigma</name>
    <dbReference type="NCBI Taxonomy" id="1157962"/>
    <lineage>
        <taxon>Eukaryota</taxon>
        <taxon>Viridiplantae</taxon>
        <taxon>Chlorophyta</taxon>
        <taxon>core chlorophytes</taxon>
        <taxon>Chlorophyceae</taxon>
        <taxon>CS clade</taxon>
        <taxon>Chlamydomonadales</taxon>
        <taxon>Chlamydomonadaceae</taxon>
        <taxon>Chlamydomonas</taxon>
    </lineage>
</organism>
<sequence length="414" mass="44457">MMLMMLMILRVQLIVWSSLALEVQEMVHHMQVLLGIGGQGAHQQQQAPHGGGGGDHAYVIEPVDQNFNAAALNNNAFAGLAPPIIANLYSTMMGSQFILSSEITSTQRLLQTGLEHLLLWQPDYNSELSQLSELHQDYQHVYPAAHSAAPVYYNAAWGSSTGAVPPPTLEALSTSPESTAELLLAADRNGVHGLPTFARGPTSLNQSVITTLTTSPSSDTAAAAVSAGSVPYHSSPLTATSQPEDHLHMAFSSTSFLTEELGDSGLWCLRSVTGLKELRLEDADGVTDMGWSMFCCCHTQLTRLHLIAINPSNPSGLSSVGLTAPLKAMRHLTYVLLCQLPQLTEEGLAFILEISSLSTLEIVDCDSVNQAHVVSAMSGMTRARVPQTGAVHIKSDLDIVYRRGGATKNFYWPA</sequence>
<evidence type="ECO:0000256" key="2">
    <source>
        <dbReference type="SAM" id="SignalP"/>
    </source>
</evidence>
<gene>
    <name evidence="3" type="ORF">CEUSTIGMA_g11688.t1</name>
</gene>
<proteinExistence type="predicted"/>
<feature type="signal peptide" evidence="2">
    <location>
        <begin position="1"/>
        <end position="20"/>
    </location>
</feature>
<dbReference type="EMBL" id="BEGY01000121">
    <property type="protein sequence ID" value="GAX84265.1"/>
    <property type="molecule type" value="Genomic_DNA"/>
</dbReference>
<evidence type="ECO:0000313" key="3">
    <source>
        <dbReference type="EMBL" id="GAX84265.1"/>
    </source>
</evidence>